<dbReference type="InterPro" id="IPR001932">
    <property type="entry name" value="PPM-type_phosphatase-like_dom"/>
</dbReference>
<comment type="subcellular location">
    <subcellularLocation>
        <location evidence="2">Membrane</location>
        <topology evidence="2">Peripheral membrane protein</topology>
    </subcellularLocation>
</comment>
<evidence type="ECO:0000256" key="8">
    <source>
        <dbReference type="ARBA" id="ARBA00022912"/>
    </source>
</evidence>
<protein>
    <recommendedName>
        <fullName evidence="4">protein-serine/threonine phosphatase</fullName>
        <ecNumber evidence="4">3.1.3.16</ecNumber>
    </recommendedName>
</protein>
<dbReference type="CDD" id="cd00143">
    <property type="entry name" value="PP2Cc"/>
    <property type="match status" value="1"/>
</dbReference>
<dbReference type="InterPro" id="IPR000222">
    <property type="entry name" value="PP2C_BS"/>
</dbReference>
<dbReference type="InterPro" id="IPR036457">
    <property type="entry name" value="PPM-type-like_dom_sf"/>
</dbReference>
<keyword evidence="9" id="KW-0464">Manganese</keyword>
<evidence type="ECO:0000256" key="3">
    <source>
        <dbReference type="ARBA" id="ARBA00006702"/>
    </source>
</evidence>
<keyword evidence="5" id="KW-0479">Metal-binding</keyword>
<evidence type="ECO:0000256" key="9">
    <source>
        <dbReference type="ARBA" id="ARBA00023211"/>
    </source>
</evidence>
<evidence type="ECO:0000256" key="6">
    <source>
        <dbReference type="ARBA" id="ARBA00022801"/>
    </source>
</evidence>
<comment type="catalytic activity">
    <reaction evidence="11">
        <text>O-phospho-L-threonyl-[protein] + H2O = L-threonyl-[protein] + phosphate</text>
        <dbReference type="Rhea" id="RHEA:47004"/>
        <dbReference type="Rhea" id="RHEA-COMP:11060"/>
        <dbReference type="Rhea" id="RHEA-COMP:11605"/>
        <dbReference type="ChEBI" id="CHEBI:15377"/>
        <dbReference type="ChEBI" id="CHEBI:30013"/>
        <dbReference type="ChEBI" id="CHEBI:43474"/>
        <dbReference type="ChEBI" id="CHEBI:61977"/>
        <dbReference type="EC" id="3.1.3.16"/>
    </reaction>
</comment>
<comment type="catalytic activity">
    <reaction evidence="10">
        <text>O-phospho-L-seryl-[protein] + H2O = L-seryl-[protein] + phosphate</text>
        <dbReference type="Rhea" id="RHEA:20629"/>
        <dbReference type="Rhea" id="RHEA-COMP:9863"/>
        <dbReference type="Rhea" id="RHEA-COMP:11604"/>
        <dbReference type="ChEBI" id="CHEBI:15377"/>
        <dbReference type="ChEBI" id="CHEBI:29999"/>
        <dbReference type="ChEBI" id="CHEBI:43474"/>
        <dbReference type="ChEBI" id="CHEBI:83421"/>
        <dbReference type="EC" id="3.1.3.16"/>
    </reaction>
</comment>
<dbReference type="PROSITE" id="PS01032">
    <property type="entry name" value="PPM_1"/>
    <property type="match status" value="1"/>
</dbReference>
<dbReference type="PROSITE" id="PS51746">
    <property type="entry name" value="PPM_2"/>
    <property type="match status" value="1"/>
</dbReference>
<organism evidence="14 15">
    <name type="scientific">Prorocentrum cordatum</name>
    <dbReference type="NCBI Taxonomy" id="2364126"/>
    <lineage>
        <taxon>Eukaryota</taxon>
        <taxon>Sar</taxon>
        <taxon>Alveolata</taxon>
        <taxon>Dinophyceae</taxon>
        <taxon>Prorocentrales</taxon>
        <taxon>Prorocentraceae</taxon>
        <taxon>Prorocentrum</taxon>
    </lineage>
</organism>
<keyword evidence="15" id="KW-1185">Reference proteome</keyword>
<dbReference type="Gene3D" id="3.60.40.10">
    <property type="entry name" value="PPM-type phosphatase domain"/>
    <property type="match status" value="1"/>
</dbReference>
<evidence type="ECO:0000313" key="14">
    <source>
        <dbReference type="EMBL" id="CAK0871005.1"/>
    </source>
</evidence>
<reference evidence="14" key="1">
    <citation type="submission" date="2023-10" db="EMBL/GenBank/DDBJ databases">
        <authorList>
            <person name="Chen Y."/>
            <person name="Shah S."/>
            <person name="Dougan E. K."/>
            <person name="Thang M."/>
            <person name="Chan C."/>
        </authorList>
    </citation>
    <scope>NUCLEOTIDE SEQUENCE [LARGE SCALE GENOMIC DNA]</scope>
</reference>
<dbReference type="PANTHER" id="PTHR13832:SF803">
    <property type="entry name" value="PROTEIN PHOSPHATASE 1G"/>
    <property type="match status" value="1"/>
</dbReference>
<evidence type="ECO:0000256" key="1">
    <source>
        <dbReference type="ARBA" id="ARBA00001936"/>
    </source>
</evidence>
<evidence type="ECO:0000256" key="12">
    <source>
        <dbReference type="RuleBase" id="RU003465"/>
    </source>
</evidence>
<evidence type="ECO:0000256" key="5">
    <source>
        <dbReference type="ARBA" id="ARBA00022723"/>
    </source>
</evidence>
<evidence type="ECO:0000259" key="13">
    <source>
        <dbReference type="PROSITE" id="PS51746"/>
    </source>
</evidence>
<dbReference type="Proteomes" id="UP001189429">
    <property type="component" value="Unassembled WGS sequence"/>
</dbReference>
<evidence type="ECO:0000313" key="15">
    <source>
        <dbReference type="Proteomes" id="UP001189429"/>
    </source>
</evidence>
<feature type="domain" description="PPM-type phosphatase" evidence="13">
    <location>
        <begin position="290"/>
        <end position="573"/>
    </location>
</feature>
<accession>A0ABN9VDX4</accession>
<evidence type="ECO:0000256" key="4">
    <source>
        <dbReference type="ARBA" id="ARBA00013081"/>
    </source>
</evidence>
<evidence type="ECO:0000256" key="7">
    <source>
        <dbReference type="ARBA" id="ARBA00022842"/>
    </source>
</evidence>
<dbReference type="SUPFAM" id="SSF81606">
    <property type="entry name" value="PP2C-like"/>
    <property type="match status" value="1"/>
</dbReference>
<evidence type="ECO:0000256" key="2">
    <source>
        <dbReference type="ARBA" id="ARBA00004170"/>
    </source>
</evidence>
<dbReference type="InterPro" id="IPR015655">
    <property type="entry name" value="PP2C"/>
</dbReference>
<evidence type="ECO:0000256" key="10">
    <source>
        <dbReference type="ARBA" id="ARBA00047761"/>
    </source>
</evidence>
<gene>
    <name evidence="14" type="ORF">PCOR1329_LOCUS56964</name>
</gene>
<keyword evidence="6 12" id="KW-0378">Hydrolase</keyword>
<name>A0ABN9VDX4_9DINO</name>
<dbReference type="EC" id="3.1.3.16" evidence="4"/>
<proteinExistence type="inferred from homology"/>
<dbReference type="SMART" id="SM00332">
    <property type="entry name" value="PP2Cc"/>
    <property type="match status" value="1"/>
</dbReference>
<sequence>MFVNPMIRMGIQRRQRKKILEHHPAAEANATIWTRCLRLGIGATAAPVKSPVAAGVSRSLRSGSLWTQTRLYDYRNVLGTKCRGCGEEDEHFGHGMFECPVAVSNLLGGEEERPMPEGLSKFRGAVLSHGISMQSAVALDSFGFPATAGATPQKQRGPGHVECVLHVFDAGSMMARDADFSTEEGKQYAIFRTEAVQAALQVAGRVLGAVEEAEQVIQDTSDPDPRKKVDAWFKQLGYETPGQLRVRALAAAWLQERSPCQSDPPPIAKRPELSELLHITTETDQSNWHKASVCSTYGPRPTNEDRHILECNWTTLPGHAGSEAPGAPAALFAVCDGHGGASVSSSVSRNLGILLRTELDAVRWSSEDSRKAAVRRAFIEMDGLLKREQNPVYSRCGCTCVVAAVWRGEDANAYQVLLANLGDSFGLLYRAEADVLVETVAHKPDQPCEKKRIRAAGGFVMPADDPQPARIDGALAVSRAFGDFMYKGMDGKPLEEQKVSPMPDVHEFVAAAGDSLVLACDGLSDVCNSTEVAALTVLSLQSSPEPVEAAGTLVWAALQRDTTDNVTCLVVRLGEGE</sequence>
<comment type="cofactor">
    <cofactor evidence="1">
        <name>Mn(2+)</name>
        <dbReference type="ChEBI" id="CHEBI:29035"/>
    </cofactor>
</comment>
<comment type="similarity">
    <text evidence="3 12">Belongs to the PP2C family.</text>
</comment>
<dbReference type="Pfam" id="PF00481">
    <property type="entry name" value="PP2C"/>
    <property type="match status" value="1"/>
</dbReference>
<comment type="caution">
    <text evidence="14">The sequence shown here is derived from an EMBL/GenBank/DDBJ whole genome shotgun (WGS) entry which is preliminary data.</text>
</comment>
<keyword evidence="8 12" id="KW-0904">Protein phosphatase</keyword>
<dbReference type="SMART" id="SM00331">
    <property type="entry name" value="PP2C_SIG"/>
    <property type="match status" value="1"/>
</dbReference>
<evidence type="ECO:0000256" key="11">
    <source>
        <dbReference type="ARBA" id="ARBA00048336"/>
    </source>
</evidence>
<keyword evidence="7" id="KW-0460">Magnesium</keyword>
<dbReference type="EMBL" id="CAUYUJ010017026">
    <property type="protein sequence ID" value="CAK0871005.1"/>
    <property type="molecule type" value="Genomic_DNA"/>
</dbReference>
<dbReference type="PANTHER" id="PTHR13832">
    <property type="entry name" value="PROTEIN PHOSPHATASE 2C"/>
    <property type="match status" value="1"/>
</dbReference>